<proteinExistence type="predicted"/>
<dbReference type="PANTHER" id="PTHR46014">
    <property type="entry name" value="TETRATRICOPEPTIDE REPEAT PROTEIN 1"/>
    <property type="match status" value="1"/>
</dbReference>
<dbReference type="SUPFAM" id="SSF48452">
    <property type="entry name" value="TPR-like"/>
    <property type="match status" value="1"/>
</dbReference>
<gene>
    <name evidence="2" type="ORF">BOTBODRAFT_154087</name>
</gene>
<sequence>MTDNQDGEIIKEHDRDHDELTRASGSAFMHPSFMGDGFDSNSSEDDNWEDARDDLSEENNEISEQEIREFLVQANELKAEGNTEFKSSKWESALELYRTALKRIPARAAPSLESNVGKGKERADATSAEVSDDEGAVSLQAQSIAQKRPLTDIELECATLRSVLNANIAACLIKTGDKKEAIKACTESLADDSDYVKALHRRAHCYDSLSAWSDLTHAEEDYKRLLEMLPSDSPLLPSIHSALRSLPSRVEAAKKQETDEMIGKLKGLGDNILGRFGLSTNNFQFTPNGQGGYSMNFVK</sequence>
<dbReference type="Proteomes" id="UP000027195">
    <property type="component" value="Unassembled WGS sequence"/>
</dbReference>
<dbReference type="InParanoid" id="A0A067N4S6"/>
<evidence type="ECO:0000256" key="1">
    <source>
        <dbReference type="SAM" id="MobiDB-lite"/>
    </source>
</evidence>
<dbReference type="STRING" id="930990.A0A067N4S6"/>
<feature type="compositionally biased region" description="Basic and acidic residues" evidence="1">
    <location>
        <begin position="8"/>
        <end position="21"/>
    </location>
</feature>
<dbReference type="Gene3D" id="1.25.40.10">
    <property type="entry name" value="Tetratricopeptide repeat domain"/>
    <property type="match status" value="1"/>
</dbReference>
<protein>
    <recommendedName>
        <fullName evidence="4">TPR-like protein</fullName>
    </recommendedName>
</protein>
<evidence type="ECO:0000313" key="2">
    <source>
        <dbReference type="EMBL" id="KDQ19147.1"/>
    </source>
</evidence>
<dbReference type="OrthoDB" id="1872379at2759"/>
<dbReference type="HOGENOM" id="CLU_058463_0_0_1"/>
<dbReference type="PANTHER" id="PTHR46014:SF1">
    <property type="entry name" value="TETRATRICOPEPTIDE REPEAT PROTEIN 1"/>
    <property type="match status" value="1"/>
</dbReference>
<name>A0A067N4S6_BOTB1</name>
<feature type="compositionally biased region" description="Acidic residues" evidence="1">
    <location>
        <begin position="55"/>
        <end position="64"/>
    </location>
</feature>
<reference evidence="3" key="1">
    <citation type="journal article" date="2014" name="Proc. Natl. Acad. Sci. U.S.A.">
        <title>Extensive sampling of basidiomycete genomes demonstrates inadequacy of the white-rot/brown-rot paradigm for wood decay fungi.</title>
        <authorList>
            <person name="Riley R."/>
            <person name="Salamov A.A."/>
            <person name="Brown D.W."/>
            <person name="Nagy L.G."/>
            <person name="Floudas D."/>
            <person name="Held B.W."/>
            <person name="Levasseur A."/>
            <person name="Lombard V."/>
            <person name="Morin E."/>
            <person name="Otillar R."/>
            <person name="Lindquist E.A."/>
            <person name="Sun H."/>
            <person name="LaButti K.M."/>
            <person name="Schmutz J."/>
            <person name="Jabbour D."/>
            <person name="Luo H."/>
            <person name="Baker S.E."/>
            <person name="Pisabarro A.G."/>
            <person name="Walton J.D."/>
            <person name="Blanchette R.A."/>
            <person name="Henrissat B."/>
            <person name="Martin F."/>
            <person name="Cullen D."/>
            <person name="Hibbett D.S."/>
            <person name="Grigoriev I.V."/>
        </authorList>
    </citation>
    <scope>NUCLEOTIDE SEQUENCE [LARGE SCALE GENOMIC DNA]</scope>
    <source>
        <strain evidence="3">FD-172 SS1</strain>
    </source>
</reference>
<dbReference type="AlphaFoldDB" id="A0A067N4S6"/>
<dbReference type="InterPro" id="IPR011990">
    <property type="entry name" value="TPR-like_helical_dom_sf"/>
</dbReference>
<evidence type="ECO:0008006" key="4">
    <source>
        <dbReference type="Google" id="ProtNLM"/>
    </source>
</evidence>
<dbReference type="InterPro" id="IPR052769">
    <property type="entry name" value="TPR_domain_protein"/>
</dbReference>
<accession>A0A067N4S6</accession>
<dbReference type="SMART" id="SM00028">
    <property type="entry name" value="TPR"/>
    <property type="match status" value="3"/>
</dbReference>
<feature type="region of interest" description="Disordered" evidence="1">
    <location>
        <begin position="1"/>
        <end position="64"/>
    </location>
</feature>
<dbReference type="EMBL" id="KL198020">
    <property type="protein sequence ID" value="KDQ19147.1"/>
    <property type="molecule type" value="Genomic_DNA"/>
</dbReference>
<dbReference type="InterPro" id="IPR019734">
    <property type="entry name" value="TPR_rpt"/>
</dbReference>
<evidence type="ECO:0000313" key="3">
    <source>
        <dbReference type="Proteomes" id="UP000027195"/>
    </source>
</evidence>
<keyword evidence="3" id="KW-1185">Reference proteome</keyword>
<organism evidence="2 3">
    <name type="scientific">Botryobasidium botryosum (strain FD-172 SS1)</name>
    <dbReference type="NCBI Taxonomy" id="930990"/>
    <lineage>
        <taxon>Eukaryota</taxon>
        <taxon>Fungi</taxon>
        <taxon>Dikarya</taxon>
        <taxon>Basidiomycota</taxon>
        <taxon>Agaricomycotina</taxon>
        <taxon>Agaricomycetes</taxon>
        <taxon>Cantharellales</taxon>
        <taxon>Botryobasidiaceae</taxon>
        <taxon>Botryobasidium</taxon>
    </lineage>
</organism>